<proteinExistence type="predicted"/>
<dbReference type="Pfam" id="PF09834">
    <property type="entry name" value="DUF2061"/>
    <property type="match status" value="2"/>
</dbReference>
<sequence>MKDITHLRHLSKSISWRVVGTIDTIVVSFIITGEPLLGLKIGISELITKLLLYYVHERIWFRITFRNSKLRHMVKSISYRFFGSVDTFLLAWLISGNSVSGLKIGLTEVITKIILYYIHEEVWHKFKFGLPQKQETNEKQ</sequence>
<protein>
    <submittedName>
        <fullName evidence="3">DUF2061 domain-containing protein</fullName>
    </submittedName>
</protein>
<feature type="domain" description="DUF2061" evidence="2">
    <location>
        <begin position="11"/>
        <end position="60"/>
    </location>
</feature>
<organism evidence="3 4">
    <name type="scientific">Aquirufa beregesia</name>
    <dbReference type="NCBI Taxonomy" id="2516556"/>
    <lineage>
        <taxon>Bacteria</taxon>
        <taxon>Pseudomonadati</taxon>
        <taxon>Bacteroidota</taxon>
        <taxon>Cytophagia</taxon>
        <taxon>Cytophagales</taxon>
        <taxon>Flectobacillaceae</taxon>
        <taxon>Aquirufa</taxon>
    </lineage>
</organism>
<dbReference type="RefSeq" id="WP_166229411.1">
    <property type="nucleotide sequence ID" value="NZ_CBCSIJ010000004.1"/>
</dbReference>
<accession>A0ABX0EUP9</accession>
<keyword evidence="4" id="KW-1185">Reference proteome</keyword>
<evidence type="ECO:0000256" key="1">
    <source>
        <dbReference type="SAM" id="Phobius"/>
    </source>
</evidence>
<feature type="transmembrane region" description="Helical" evidence="1">
    <location>
        <begin position="14"/>
        <end position="31"/>
    </location>
</feature>
<feature type="domain" description="DUF2061" evidence="2">
    <location>
        <begin position="73"/>
        <end position="124"/>
    </location>
</feature>
<feature type="transmembrane region" description="Helical" evidence="1">
    <location>
        <begin position="37"/>
        <end position="56"/>
    </location>
</feature>
<evidence type="ECO:0000259" key="2">
    <source>
        <dbReference type="Pfam" id="PF09834"/>
    </source>
</evidence>
<dbReference type="InterPro" id="IPR018638">
    <property type="entry name" value="DUF2061_membrane"/>
</dbReference>
<gene>
    <name evidence="3" type="ORF">EWU23_04765</name>
</gene>
<evidence type="ECO:0000313" key="4">
    <source>
        <dbReference type="Proteomes" id="UP001318301"/>
    </source>
</evidence>
<name>A0ABX0EUP9_9BACT</name>
<dbReference type="EMBL" id="SEWW01000002">
    <property type="protein sequence ID" value="NGZ43783.1"/>
    <property type="molecule type" value="Genomic_DNA"/>
</dbReference>
<comment type="caution">
    <text evidence="3">The sequence shown here is derived from an EMBL/GenBank/DDBJ whole genome shotgun (WGS) entry which is preliminary data.</text>
</comment>
<keyword evidence="1" id="KW-0472">Membrane</keyword>
<keyword evidence="1" id="KW-0812">Transmembrane</keyword>
<dbReference type="Proteomes" id="UP001318301">
    <property type="component" value="Unassembled WGS sequence"/>
</dbReference>
<feature type="transmembrane region" description="Helical" evidence="1">
    <location>
        <begin position="77"/>
        <end position="94"/>
    </location>
</feature>
<reference evidence="3 4" key="1">
    <citation type="submission" date="2019-02" db="EMBL/GenBank/DDBJ databases">
        <title>Genome of a new Bacteroidetes strain.</title>
        <authorList>
            <person name="Pitt A."/>
        </authorList>
    </citation>
    <scope>NUCLEOTIDE SEQUENCE [LARGE SCALE GENOMIC DNA]</scope>
    <source>
        <strain evidence="3 4">50C-KIRBA</strain>
    </source>
</reference>
<keyword evidence="1" id="KW-1133">Transmembrane helix</keyword>
<evidence type="ECO:0000313" key="3">
    <source>
        <dbReference type="EMBL" id="NGZ43783.1"/>
    </source>
</evidence>